<evidence type="ECO:0000256" key="4">
    <source>
        <dbReference type="ARBA" id="ARBA00023175"/>
    </source>
</evidence>
<feature type="region of interest" description="Disordered" evidence="9">
    <location>
        <begin position="132"/>
        <end position="181"/>
    </location>
</feature>
<evidence type="ECO:0000256" key="1">
    <source>
        <dbReference type="ARBA" id="ARBA00022701"/>
    </source>
</evidence>
<evidence type="ECO:0000256" key="6">
    <source>
        <dbReference type="PROSITE-ProRule" id="PRU00283"/>
    </source>
</evidence>
<evidence type="ECO:0000256" key="5">
    <source>
        <dbReference type="ARBA" id="ARBA00061030"/>
    </source>
</evidence>
<evidence type="ECO:0000313" key="12">
    <source>
        <dbReference type="Proteomes" id="UP000674179"/>
    </source>
</evidence>
<dbReference type="FunFam" id="3.40.850.10:FF:000012">
    <property type="entry name" value="Kinesin-like protein"/>
    <property type="match status" value="1"/>
</dbReference>
<accession>A0A836KIH1</accession>
<dbReference type="GO" id="GO:0005524">
    <property type="term" value="F:ATP binding"/>
    <property type="evidence" value="ECO:0007669"/>
    <property type="project" value="UniProtKB-UniRule"/>
</dbReference>
<evidence type="ECO:0000256" key="9">
    <source>
        <dbReference type="SAM" id="MobiDB-lite"/>
    </source>
</evidence>
<keyword evidence="8" id="KW-0175">Coiled coil</keyword>
<dbReference type="InterPro" id="IPR036961">
    <property type="entry name" value="Kinesin_motor_dom_sf"/>
</dbReference>
<dbReference type="PANTHER" id="PTHR47971">
    <property type="entry name" value="KINESIN-RELATED PROTEIN 6"/>
    <property type="match status" value="1"/>
</dbReference>
<dbReference type="InterPro" id="IPR027417">
    <property type="entry name" value="P-loop_NTPase"/>
</dbReference>
<dbReference type="KEGG" id="lenr:94169835"/>
<proteinExistence type="inferred from homology"/>
<feature type="compositionally biased region" description="Low complexity" evidence="9">
    <location>
        <begin position="225"/>
        <end position="235"/>
    </location>
</feature>
<dbReference type="PANTHER" id="PTHR47971:SF16">
    <property type="entry name" value="KINESIN-LIKE PROTEIN"/>
    <property type="match status" value="1"/>
</dbReference>
<dbReference type="GO" id="GO:0007018">
    <property type="term" value="P:microtubule-based movement"/>
    <property type="evidence" value="ECO:0007669"/>
    <property type="project" value="InterPro"/>
</dbReference>
<feature type="compositionally biased region" description="Basic and acidic residues" evidence="9">
    <location>
        <begin position="682"/>
        <end position="693"/>
    </location>
</feature>
<keyword evidence="3 6" id="KW-0067">ATP-binding</keyword>
<keyword evidence="1 7" id="KW-0493">Microtubule</keyword>
<dbReference type="PRINTS" id="PR00380">
    <property type="entry name" value="KINESINHEAVY"/>
</dbReference>
<dbReference type="Pfam" id="PF00225">
    <property type="entry name" value="Kinesin"/>
    <property type="match status" value="1"/>
</dbReference>
<feature type="compositionally biased region" description="Basic residues" evidence="9">
    <location>
        <begin position="213"/>
        <end position="224"/>
    </location>
</feature>
<gene>
    <name evidence="11" type="ORF">CUR178_02570</name>
</gene>
<feature type="compositionally biased region" description="Basic residues" evidence="9">
    <location>
        <begin position="740"/>
        <end position="754"/>
    </location>
</feature>
<feature type="region of interest" description="Disordered" evidence="9">
    <location>
        <begin position="256"/>
        <end position="317"/>
    </location>
</feature>
<dbReference type="GO" id="GO:0005874">
    <property type="term" value="C:microtubule"/>
    <property type="evidence" value="ECO:0007669"/>
    <property type="project" value="UniProtKB-KW"/>
</dbReference>
<keyword evidence="12" id="KW-1185">Reference proteome</keyword>
<dbReference type="CDD" id="cd01367">
    <property type="entry name" value="KISc_KIF2_like"/>
    <property type="match status" value="1"/>
</dbReference>
<organism evidence="11 12">
    <name type="scientific">Leishmania enriettii</name>
    <dbReference type="NCBI Taxonomy" id="5663"/>
    <lineage>
        <taxon>Eukaryota</taxon>
        <taxon>Discoba</taxon>
        <taxon>Euglenozoa</taxon>
        <taxon>Kinetoplastea</taxon>
        <taxon>Metakinetoplastina</taxon>
        <taxon>Trypanosomatida</taxon>
        <taxon>Trypanosomatidae</taxon>
        <taxon>Leishmaniinae</taxon>
        <taxon>Leishmania</taxon>
    </lineage>
</organism>
<dbReference type="GO" id="GO:0007019">
    <property type="term" value="P:microtubule depolymerization"/>
    <property type="evidence" value="ECO:0007669"/>
    <property type="project" value="TreeGrafter"/>
</dbReference>
<dbReference type="InterPro" id="IPR001752">
    <property type="entry name" value="Kinesin_motor_dom"/>
</dbReference>
<feature type="compositionally biased region" description="Polar residues" evidence="9">
    <location>
        <begin position="197"/>
        <end position="210"/>
    </location>
</feature>
<feature type="compositionally biased region" description="Polar residues" evidence="9">
    <location>
        <begin position="720"/>
        <end position="734"/>
    </location>
</feature>
<dbReference type="EMBL" id="JAFHKP010000031">
    <property type="protein sequence ID" value="KAG5471905.1"/>
    <property type="molecule type" value="Genomic_DNA"/>
</dbReference>
<feature type="compositionally biased region" description="Basic and acidic residues" evidence="9">
    <location>
        <begin position="293"/>
        <end position="303"/>
    </location>
</feature>
<protein>
    <recommendedName>
        <fullName evidence="7">Kinesin-like protein</fullName>
    </recommendedName>
</protein>
<keyword evidence="4 6" id="KW-0505">Motor protein</keyword>
<dbReference type="SMART" id="SM00129">
    <property type="entry name" value="KISc"/>
    <property type="match status" value="1"/>
</dbReference>
<dbReference type="PROSITE" id="PS50067">
    <property type="entry name" value="KINESIN_MOTOR_2"/>
    <property type="match status" value="1"/>
</dbReference>
<dbReference type="SUPFAM" id="SSF52540">
    <property type="entry name" value="P-loop containing nucleoside triphosphate hydrolases"/>
    <property type="match status" value="1"/>
</dbReference>
<dbReference type="InterPro" id="IPR027640">
    <property type="entry name" value="Kinesin-like_fam"/>
</dbReference>
<feature type="binding site" evidence="6">
    <location>
        <begin position="407"/>
        <end position="414"/>
    </location>
    <ligand>
        <name>ATP</name>
        <dbReference type="ChEBI" id="CHEBI:30616"/>
    </ligand>
</feature>
<dbReference type="InterPro" id="IPR019821">
    <property type="entry name" value="Kinesin_motor_CS"/>
</dbReference>
<dbReference type="AlphaFoldDB" id="A0A836KIH1"/>
<dbReference type="RefSeq" id="XP_067690428.1">
    <property type="nucleotide sequence ID" value="XM_067834325.1"/>
</dbReference>
<dbReference type="GO" id="GO:0008017">
    <property type="term" value="F:microtubule binding"/>
    <property type="evidence" value="ECO:0007669"/>
    <property type="project" value="InterPro"/>
</dbReference>
<feature type="region of interest" description="Disordered" evidence="9">
    <location>
        <begin position="664"/>
        <end position="762"/>
    </location>
</feature>
<dbReference type="PROSITE" id="PS00411">
    <property type="entry name" value="KINESIN_MOTOR_1"/>
    <property type="match status" value="1"/>
</dbReference>
<evidence type="ECO:0000256" key="3">
    <source>
        <dbReference type="ARBA" id="ARBA00022840"/>
    </source>
</evidence>
<evidence type="ECO:0000256" key="8">
    <source>
        <dbReference type="SAM" id="Coils"/>
    </source>
</evidence>
<evidence type="ECO:0000313" key="11">
    <source>
        <dbReference type="EMBL" id="KAG5471905.1"/>
    </source>
</evidence>
<evidence type="ECO:0000256" key="7">
    <source>
        <dbReference type="RuleBase" id="RU000394"/>
    </source>
</evidence>
<reference evidence="11 12" key="1">
    <citation type="submission" date="2021-02" db="EMBL/GenBank/DDBJ databases">
        <title>Leishmania (Mundinia) enrietti genome sequencing and assembly.</title>
        <authorList>
            <person name="Almutairi H."/>
            <person name="Gatherer D."/>
        </authorList>
    </citation>
    <scope>NUCLEOTIDE SEQUENCE [LARGE SCALE GENOMIC DNA]</scope>
    <source>
        <strain evidence="11">CUR178</strain>
    </source>
</reference>
<evidence type="ECO:0000259" key="10">
    <source>
        <dbReference type="PROSITE" id="PS50067"/>
    </source>
</evidence>
<feature type="domain" description="Kinesin motor" evidence="10">
    <location>
        <begin position="321"/>
        <end position="636"/>
    </location>
</feature>
<feature type="region of interest" description="Disordered" evidence="9">
    <location>
        <begin position="1"/>
        <end position="105"/>
    </location>
</feature>
<comment type="caution">
    <text evidence="11">The sequence shown here is derived from an EMBL/GenBank/DDBJ whole genome shotgun (WGS) entry which is preliminary data.</text>
</comment>
<dbReference type="GeneID" id="94169835"/>
<evidence type="ECO:0000256" key="2">
    <source>
        <dbReference type="ARBA" id="ARBA00022741"/>
    </source>
</evidence>
<dbReference type="GO" id="GO:0003777">
    <property type="term" value="F:microtubule motor activity"/>
    <property type="evidence" value="ECO:0007669"/>
    <property type="project" value="InterPro"/>
</dbReference>
<name>A0A836KIH1_LEIEN</name>
<dbReference type="OrthoDB" id="3176171at2759"/>
<comment type="similarity">
    <text evidence="5">Belongs to the TRAFAC class myosin-kinesin ATPase superfamily. Kinesin family. KIN-13 subfamily.</text>
</comment>
<feature type="compositionally biased region" description="Polar residues" evidence="9">
    <location>
        <begin position="1"/>
        <end position="10"/>
    </location>
</feature>
<feature type="region of interest" description="Disordered" evidence="9">
    <location>
        <begin position="197"/>
        <end position="242"/>
    </location>
</feature>
<keyword evidence="2 6" id="KW-0547">Nucleotide-binding</keyword>
<sequence length="953" mass="102760">MSSDPPTQTPMDAGGEGGSWASKAEAEAQQLRRFFQGEEHRTHPTSPVLPRLAALHDKAAPRSLNQAPFALTAHSDAAGDRSRGGSAVAPRQIVSGPAVPSVSSLNREHDSLSLQLTGMGGGGHGVVAGASSTTNLLNPRNEPRHTSAPGVPRVAQSHQRRHSDETPIKLHSSAGSELTRLSEAPPLSRLLRVSTNSFEQPSSVQLLPSVSRTKVRARGTRRRSSSSSPRTPSPSEVQAPVQGNVALLAEPRISGESAITSSPSQQPSLTPRTARGAEDGDASPSPLRHRRADRATAEPRTAAEARVSSVANARGRSRDGRITVVVRKRPLAPGESGVDCVQVDGAHVRIAVRKQRVDLTSYKECSDYIFDNAFVAEATNEEVYANSVKELLTVSLSGGSASCFAYGQTGSGKTYTMIGTGTEKGLYLQAAADLFERLRPGQQLCVSFFEIYCNSLYDLLNHRHPIVLREDANRRVNICGVTWCTVAAVEELWQLVQSGMEQRRTGATTANEHSSRSHAVLSLRIKDSLHPDFTGTINFVDLAGSERAADTAAHGRLTRLEGAEINKSLLALKECIRALDEKKKHVPFRGSRLTEVLRDSFTGNSKTVMIATVSPSSVNHEHTNNTLRYAFRVKGLSIASVEPSRARNAPRIYQLVARSRSSASAAANDPASMPALPGCGVDKSHAEDAETTRKPRHAPKPRHHYAKVHQSPSEIGATEANESVITCDTATDTPQPRLRATQRARPHQVRHHSKMSPTPATRRGISALLPDATKSLPRRRTRQRTSKYGSLLPPASRSIYESSDLFLMAVSGTDAKSGLPAEATVPRVKGAAHRPSPFTAVDVEALEQRLRSQIIAQLRLDLGQQLEEVLTEKDAVIAALRSENEKLRQALEKARKDEQWLGGSPHDVDGRQRAGVVLTLPYPTSPSILQEQLSSAVSTASAGEEAPLQVLPE</sequence>
<feature type="coiled-coil region" evidence="8">
    <location>
        <begin position="870"/>
        <end position="897"/>
    </location>
</feature>
<feature type="region of interest" description="Disordered" evidence="9">
    <location>
        <begin position="934"/>
        <end position="953"/>
    </location>
</feature>
<dbReference type="Gene3D" id="3.40.850.10">
    <property type="entry name" value="Kinesin motor domain"/>
    <property type="match status" value="1"/>
</dbReference>
<feature type="compositionally biased region" description="Basic residues" evidence="9">
    <location>
        <begin position="694"/>
        <end position="707"/>
    </location>
</feature>
<dbReference type="Proteomes" id="UP000674179">
    <property type="component" value="Chromosome 31"/>
</dbReference>